<dbReference type="PANTHER" id="PTHR43619">
    <property type="entry name" value="S-ADENOSYL-L-METHIONINE-DEPENDENT METHYLTRANSFERASE YKTD-RELATED"/>
    <property type="match status" value="1"/>
</dbReference>
<dbReference type="InterPro" id="IPR029063">
    <property type="entry name" value="SAM-dependent_MTases_sf"/>
</dbReference>
<keyword evidence="3 5" id="KW-0808">Transferase</keyword>
<dbReference type="SUPFAM" id="SSF53335">
    <property type="entry name" value="S-adenosyl-L-methionine-dependent methyltransferases"/>
    <property type="match status" value="1"/>
</dbReference>
<evidence type="ECO:0000313" key="5">
    <source>
        <dbReference type="EMBL" id="XCN74454.1"/>
    </source>
</evidence>
<dbReference type="NCBIfam" id="TIGR00027">
    <property type="entry name" value="mthyl_TIGR00027"/>
    <property type="match status" value="1"/>
</dbReference>
<gene>
    <name evidence="5" type="ORF">Q3M24_06825</name>
</gene>
<dbReference type="AlphaFoldDB" id="A0AAU8LYZ4"/>
<name>A0AAU8LYZ4_9BACT</name>
<keyword evidence="2 4" id="KW-0489">Methyltransferase</keyword>
<dbReference type="InterPro" id="IPR011610">
    <property type="entry name" value="SAM_mthyl_Trfase_ML2640-like"/>
</dbReference>
<dbReference type="GO" id="GO:0032259">
    <property type="term" value="P:methylation"/>
    <property type="evidence" value="ECO:0007669"/>
    <property type="project" value="UniProtKB-KW"/>
</dbReference>
<reference evidence="5" key="2">
    <citation type="submission" date="2024-06" db="EMBL/GenBank/DDBJ databases">
        <authorList>
            <person name="Plum-Jensen L.E."/>
            <person name="Schramm A."/>
            <person name="Marshall I.P.G."/>
        </authorList>
    </citation>
    <scope>NUCLEOTIDE SEQUENCE</scope>
    <source>
        <strain evidence="5">Rat1</strain>
    </source>
</reference>
<proteinExistence type="inferred from homology"/>
<organism evidence="5">
    <name type="scientific">Candidatus Electrothrix aestuarii</name>
    <dbReference type="NCBI Taxonomy" id="3062594"/>
    <lineage>
        <taxon>Bacteria</taxon>
        <taxon>Pseudomonadati</taxon>
        <taxon>Thermodesulfobacteriota</taxon>
        <taxon>Desulfobulbia</taxon>
        <taxon>Desulfobulbales</taxon>
        <taxon>Desulfobulbaceae</taxon>
        <taxon>Candidatus Electrothrix</taxon>
    </lineage>
</organism>
<dbReference type="Gene3D" id="3.40.50.150">
    <property type="entry name" value="Vaccinia Virus protein VP39"/>
    <property type="match status" value="1"/>
</dbReference>
<dbReference type="Pfam" id="PF04072">
    <property type="entry name" value="LCM"/>
    <property type="match status" value="1"/>
</dbReference>
<dbReference type="EC" id="2.1.1.-" evidence="4"/>
<keyword evidence="4" id="KW-0949">S-adenosyl-L-methionine</keyword>
<accession>A0AAU8LYZ4</accession>
<sequence>MKHNKPSMTARKVALNIVTLGSQPGMDTVLPRGIVDATARLLVASGAAGERTVRLARSPRMIAVYEAFDWMLPGQFEAFAHRKAFCEQQVQDSISSGATQVLVLGAGYDTLCCRLAPEFPGVRFFEIDHPATSSLKQKGIEALGASENLHLIAEDLGERELSDVLRTNADWDVTAQSVILAEGLVMYLATEAVQSLFRQCAASVGQGSRIAFSYIPSGEDGRPYVGRWTGLMLWLQRVVGEPWLWSIRPEELSSFVQQHGWREAPELIKGSNRYGVEFFAVAVVTSNQG</sequence>
<evidence type="ECO:0000256" key="2">
    <source>
        <dbReference type="ARBA" id="ARBA00022603"/>
    </source>
</evidence>
<comment type="function">
    <text evidence="4">Exhibits S-adenosyl-L-methionine-dependent methyltransferase activity.</text>
</comment>
<dbReference type="EMBL" id="CP159373">
    <property type="protein sequence ID" value="XCN74454.1"/>
    <property type="molecule type" value="Genomic_DNA"/>
</dbReference>
<evidence type="ECO:0000256" key="1">
    <source>
        <dbReference type="ARBA" id="ARBA00008138"/>
    </source>
</evidence>
<dbReference type="KEGG" id="eaj:Q3M24_06825"/>
<protein>
    <recommendedName>
        <fullName evidence="4">S-adenosyl-L-methionine-dependent methyltransferase</fullName>
        <ecNumber evidence="4">2.1.1.-</ecNumber>
    </recommendedName>
</protein>
<reference evidence="5" key="1">
    <citation type="journal article" date="2024" name="Syst. Appl. Microbiol.">
        <title>First single-strain enrichments of Electrothrix cable bacteria, description of E. aestuarii sp. nov. and E. rattekaaiensis sp. nov., and proposal of a cable bacteria taxonomy following the rules of the SeqCode.</title>
        <authorList>
            <person name="Plum-Jensen L.E."/>
            <person name="Schramm A."/>
            <person name="Marshall I.P.G."/>
        </authorList>
    </citation>
    <scope>NUCLEOTIDE SEQUENCE</scope>
    <source>
        <strain evidence="5">Rat1</strain>
    </source>
</reference>
<dbReference type="PANTHER" id="PTHR43619:SF2">
    <property type="entry name" value="S-ADENOSYL-L-METHIONINE-DEPENDENT METHYLTRANSFERASES SUPERFAMILY PROTEIN"/>
    <property type="match status" value="1"/>
</dbReference>
<evidence type="ECO:0000256" key="3">
    <source>
        <dbReference type="ARBA" id="ARBA00022679"/>
    </source>
</evidence>
<dbReference type="GO" id="GO:0008168">
    <property type="term" value="F:methyltransferase activity"/>
    <property type="evidence" value="ECO:0007669"/>
    <property type="project" value="UniProtKB-UniRule"/>
</dbReference>
<evidence type="ECO:0000256" key="4">
    <source>
        <dbReference type="RuleBase" id="RU362030"/>
    </source>
</evidence>
<dbReference type="InterPro" id="IPR007213">
    <property type="entry name" value="Ppm1/Ppm2/Tcmp"/>
</dbReference>
<comment type="similarity">
    <text evidence="1 4">Belongs to the UPF0677 family.</text>
</comment>